<dbReference type="SUPFAM" id="SSF49265">
    <property type="entry name" value="Fibronectin type III"/>
    <property type="match status" value="1"/>
</dbReference>
<accession>A0ABR4Q4J2</accession>
<keyword evidence="4" id="KW-1185">Reference proteome</keyword>
<dbReference type="Proteomes" id="UP001651158">
    <property type="component" value="Unassembled WGS sequence"/>
</dbReference>
<evidence type="ECO:0000313" key="4">
    <source>
        <dbReference type="Proteomes" id="UP001651158"/>
    </source>
</evidence>
<keyword evidence="1" id="KW-0732">Signal</keyword>
<dbReference type="PROSITE" id="PS50853">
    <property type="entry name" value="FN3"/>
    <property type="match status" value="1"/>
</dbReference>
<feature type="chain" id="PRO_5046028297" description="Fibronectin type-III domain-containing protein" evidence="1">
    <location>
        <begin position="19"/>
        <end position="293"/>
    </location>
</feature>
<dbReference type="EMBL" id="JAKROA010000013">
    <property type="protein sequence ID" value="KAL5104290.1"/>
    <property type="molecule type" value="Genomic_DNA"/>
</dbReference>
<protein>
    <recommendedName>
        <fullName evidence="2">Fibronectin type-III domain-containing protein</fullName>
    </recommendedName>
</protein>
<feature type="domain" description="Fibronectin type-III" evidence="2">
    <location>
        <begin position="59"/>
        <end position="151"/>
    </location>
</feature>
<evidence type="ECO:0000256" key="1">
    <source>
        <dbReference type="SAM" id="SignalP"/>
    </source>
</evidence>
<sequence>MKKALSVYFILLVAPLFARRWRSFPERRDAWEKFTGERRNESLYANITSEVEKKLEPQLPEHFHWNRVDNQSVGLGWDAGALANVKADKIKLTARYFANPLVHKDVIVPIGNRNLTLEGLRPSTYYGIVLEGFSNEQPVFTYFSYIKTKGNGAASCYLRGGRFCLSFPVFGALEVQQWPVIVFAAQNVNLSDQVMRNTELPKPFRWNRVGSKSVELELWPKEMALILSDFLRFPYSLASFYLRGGKMCLNFPVFMDLEMQQCLLIRALLPVNKLLNFGVNQTQYSVYFCLKHN</sequence>
<evidence type="ECO:0000313" key="3">
    <source>
        <dbReference type="EMBL" id="KAL5104290.1"/>
    </source>
</evidence>
<dbReference type="InterPro" id="IPR036116">
    <property type="entry name" value="FN3_sf"/>
</dbReference>
<reference evidence="3 4" key="1">
    <citation type="journal article" date="2022" name="Front. Cell. Infect. Microbiol.">
        <title>The Genomes of Two Strains of Taenia crassiceps the Animal Model for the Study of Human Cysticercosis.</title>
        <authorList>
            <person name="Bobes R.J."/>
            <person name="Estrada K."/>
            <person name="Rios-Valencia D.G."/>
            <person name="Calderon-Gallegos A."/>
            <person name="de la Torre P."/>
            <person name="Carrero J.C."/>
            <person name="Sanchez-Flores A."/>
            <person name="Laclette J.P."/>
        </authorList>
    </citation>
    <scope>NUCLEOTIDE SEQUENCE [LARGE SCALE GENOMIC DNA]</scope>
    <source>
        <strain evidence="3">WFUcys</strain>
    </source>
</reference>
<comment type="caution">
    <text evidence="3">The sequence shown here is derived from an EMBL/GenBank/DDBJ whole genome shotgun (WGS) entry which is preliminary data.</text>
</comment>
<feature type="signal peptide" evidence="1">
    <location>
        <begin position="1"/>
        <end position="18"/>
    </location>
</feature>
<organism evidence="3 4">
    <name type="scientific">Taenia crassiceps</name>
    <dbReference type="NCBI Taxonomy" id="6207"/>
    <lineage>
        <taxon>Eukaryota</taxon>
        <taxon>Metazoa</taxon>
        <taxon>Spiralia</taxon>
        <taxon>Lophotrochozoa</taxon>
        <taxon>Platyhelminthes</taxon>
        <taxon>Cestoda</taxon>
        <taxon>Eucestoda</taxon>
        <taxon>Cyclophyllidea</taxon>
        <taxon>Taeniidae</taxon>
        <taxon>Taenia</taxon>
    </lineage>
</organism>
<evidence type="ECO:0000259" key="2">
    <source>
        <dbReference type="PROSITE" id="PS50853"/>
    </source>
</evidence>
<proteinExistence type="predicted"/>
<name>A0ABR4Q4J2_9CEST</name>
<dbReference type="InterPro" id="IPR003961">
    <property type="entry name" value="FN3_dom"/>
</dbReference>
<gene>
    <name evidence="3" type="ORF">TcWFU_006176</name>
</gene>